<proteinExistence type="predicted"/>
<keyword evidence="3" id="KW-1185">Reference proteome</keyword>
<evidence type="ECO:0000313" key="3">
    <source>
        <dbReference type="Proteomes" id="UP000324222"/>
    </source>
</evidence>
<dbReference type="EMBL" id="VSRR010042174">
    <property type="protein sequence ID" value="MPC75919.1"/>
    <property type="molecule type" value="Genomic_DNA"/>
</dbReference>
<dbReference type="Proteomes" id="UP000324222">
    <property type="component" value="Unassembled WGS sequence"/>
</dbReference>
<accession>A0A5B7I1Y4</accession>
<organism evidence="2 3">
    <name type="scientific">Portunus trituberculatus</name>
    <name type="common">Swimming crab</name>
    <name type="synonym">Neptunus trituberculatus</name>
    <dbReference type="NCBI Taxonomy" id="210409"/>
    <lineage>
        <taxon>Eukaryota</taxon>
        <taxon>Metazoa</taxon>
        <taxon>Ecdysozoa</taxon>
        <taxon>Arthropoda</taxon>
        <taxon>Crustacea</taxon>
        <taxon>Multicrustacea</taxon>
        <taxon>Malacostraca</taxon>
        <taxon>Eumalacostraca</taxon>
        <taxon>Eucarida</taxon>
        <taxon>Decapoda</taxon>
        <taxon>Pleocyemata</taxon>
        <taxon>Brachyura</taxon>
        <taxon>Eubrachyura</taxon>
        <taxon>Portunoidea</taxon>
        <taxon>Portunidae</taxon>
        <taxon>Portuninae</taxon>
        <taxon>Portunus</taxon>
    </lineage>
</organism>
<name>A0A5B7I1Y4_PORTR</name>
<protein>
    <submittedName>
        <fullName evidence="2">Uncharacterized protein</fullName>
    </submittedName>
</protein>
<sequence length="103" mass="10742">MSYIITKNRPQRSSSSKIVGPSTGATAALPNCGGGAVPACPTTGSATHQEASARLSFDLHLANTGILAISLLIMVVEMESAEYRRLAAGGLKQQQCALRTRGR</sequence>
<dbReference type="AlphaFoldDB" id="A0A5B7I1Y4"/>
<evidence type="ECO:0000313" key="2">
    <source>
        <dbReference type="EMBL" id="MPC75919.1"/>
    </source>
</evidence>
<evidence type="ECO:0000256" key="1">
    <source>
        <dbReference type="SAM" id="MobiDB-lite"/>
    </source>
</evidence>
<comment type="caution">
    <text evidence="2">The sequence shown here is derived from an EMBL/GenBank/DDBJ whole genome shotgun (WGS) entry which is preliminary data.</text>
</comment>
<feature type="region of interest" description="Disordered" evidence="1">
    <location>
        <begin position="1"/>
        <end position="22"/>
    </location>
</feature>
<reference evidence="2 3" key="1">
    <citation type="submission" date="2019-05" db="EMBL/GenBank/DDBJ databases">
        <title>Another draft genome of Portunus trituberculatus and its Hox gene families provides insights of decapod evolution.</title>
        <authorList>
            <person name="Jeong J.-H."/>
            <person name="Song I."/>
            <person name="Kim S."/>
            <person name="Choi T."/>
            <person name="Kim D."/>
            <person name="Ryu S."/>
            <person name="Kim W."/>
        </authorList>
    </citation>
    <scope>NUCLEOTIDE SEQUENCE [LARGE SCALE GENOMIC DNA]</scope>
    <source>
        <tissue evidence="2">Muscle</tissue>
    </source>
</reference>
<gene>
    <name evidence="2" type="ORF">E2C01_070319</name>
</gene>